<reference evidence="2" key="1">
    <citation type="journal article" date="2014" name="PLoS ONE">
        <title>Transcriptome-Based Identification of ABC Transporters in the Western Tarnished Plant Bug Lygus hesperus.</title>
        <authorList>
            <person name="Hull J.J."/>
            <person name="Chaney K."/>
            <person name="Geib S.M."/>
            <person name="Fabrick J.A."/>
            <person name="Brent C.S."/>
            <person name="Walsh D."/>
            <person name="Lavine L.C."/>
        </authorList>
    </citation>
    <scope>NUCLEOTIDE SEQUENCE</scope>
</reference>
<reference evidence="2" key="2">
    <citation type="submission" date="2014-07" db="EMBL/GenBank/DDBJ databases">
        <authorList>
            <person name="Hull J."/>
        </authorList>
    </citation>
    <scope>NUCLEOTIDE SEQUENCE</scope>
</reference>
<dbReference type="AlphaFoldDB" id="A0A0A9XS97"/>
<feature type="region of interest" description="Disordered" evidence="1">
    <location>
        <begin position="65"/>
        <end position="107"/>
    </location>
</feature>
<evidence type="ECO:0000313" key="2">
    <source>
        <dbReference type="EMBL" id="JAG22834.1"/>
    </source>
</evidence>
<evidence type="ECO:0000313" key="3">
    <source>
        <dbReference type="EMBL" id="JAG22836.1"/>
    </source>
</evidence>
<feature type="compositionally biased region" description="Polar residues" evidence="1">
    <location>
        <begin position="91"/>
        <end position="107"/>
    </location>
</feature>
<name>A0A0A9XS97_LYGHE</name>
<dbReference type="EMBL" id="GBHO01020768">
    <property type="protein sequence ID" value="JAG22836.1"/>
    <property type="molecule type" value="Transcribed_RNA"/>
</dbReference>
<gene>
    <name evidence="2" type="primary">cyb5r4_3</name>
    <name evidence="3" type="synonym">cyb5r4_2</name>
    <name evidence="2" type="ORF">CM83_26038</name>
    <name evidence="3" type="ORF">CM83_26043</name>
</gene>
<proteinExistence type="predicted"/>
<feature type="compositionally biased region" description="Basic and acidic residues" evidence="1">
    <location>
        <begin position="72"/>
        <end position="87"/>
    </location>
</feature>
<dbReference type="EMBL" id="GBHO01020770">
    <property type="protein sequence ID" value="JAG22834.1"/>
    <property type="molecule type" value="Transcribed_RNA"/>
</dbReference>
<sequence>FCTLLYTVQNQLQARCRHTSHRHKIVYLQSSKNSECNIFTQSHCYSSNSSNNSCREIVKAITNVSEMISPPTHDESSKSVNSDDAHVSDGSGRNTATTAHSHSDTVA</sequence>
<protein>
    <submittedName>
        <fullName evidence="2">Cytochrome b5 reductase 4</fullName>
    </submittedName>
</protein>
<feature type="non-terminal residue" evidence="2">
    <location>
        <position position="1"/>
    </location>
</feature>
<organism evidence="2">
    <name type="scientific">Lygus hesperus</name>
    <name type="common">Western plant bug</name>
    <dbReference type="NCBI Taxonomy" id="30085"/>
    <lineage>
        <taxon>Eukaryota</taxon>
        <taxon>Metazoa</taxon>
        <taxon>Ecdysozoa</taxon>
        <taxon>Arthropoda</taxon>
        <taxon>Hexapoda</taxon>
        <taxon>Insecta</taxon>
        <taxon>Pterygota</taxon>
        <taxon>Neoptera</taxon>
        <taxon>Paraneoptera</taxon>
        <taxon>Hemiptera</taxon>
        <taxon>Heteroptera</taxon>
        <taxon>Panheteroptera</taxon>
        <taxon>Cimicomorpha</taxon>
        <taxon>Miridae</taxon>
        <taxon>Mirini</taxon>
        <taxon>Lygus</taxon>
    </lineage>
</organism>
<accession>A0A0A9XS97</accession>
<evidence type="ECO:0000256" key="1">
    <source>
        <dbReference type="SAM" id="MobiDB-lite"/>
    </source>
</evidence>